<evidence type="ECO:0000313" key="2">
    <source>
        <dbReference type="EMBL" id="SDS93570.1"/>
    </source>
</evidence>
<feature type="domain" description="DUF58" evidence="1">
    <location>
        <begin position="56"/>
        <end position="281"/>
    </location>
</feature>
<keyword evidence="3" id="KW-1185">Reference proteome</keyword>
<proteinExistence type="predicted"/>
<dbReference type="OrthoDB" id="9776116at2"/>
<evidence type="ECO:0000259" key="1">
    <source>
        <dbReference type="Pfam" id="PF01882"/>
    </source>
</evidence>
<evidence type="ECO:0000313" key="3">
    <source>
        <dbReference type="Proteomes" id="UP000198983"/>
    </source>
</evidence>
<dbReference type="STRING" id="117157.SAMN04489717_4408"/>
<dbReference type="AlphaFoldDB" id="A0A1H1WA93"/>
<dbReference type="EMBL" id="LT629732">
    <property type="protein sequence ID" value="SDS93570.1"/>
    <property type="molecule type" value="Genomic_DNA"/>
</dbReference>
<protein>
    <submittedName>
        <fullName evidence="2">Erythromycin resistance leader peptide</fullName>
    </submittedName>
</protein>
<dbReference type="Pfam" id="PF01882">
    <property type="entry name" value="DUF58"/>
    <property type="match status" value="1"/>
</dbReference>
<accession>A0A1H1WA93</accession>
<dbReference type="Proteomes" id="UP000198983">
    <property type="component" value="Chromosome I"/>
</dbReference>
<dbReference type="SUPFAM" id="SSF53300">
    <property type="entry name" value="vWA-like"/>
    <property type="match status" value="1"/>
</dbReference>
<gene>
    <name evidence="2" type="ORF">SAMN04489717_4408</name>
</gene>
<name>A0A1H1WA93_9ACTN</name>
<organism evidence="2 3">
    <name type="scientific">Actinopolymorpha singaporensis</name>
    <dbReference type="NCBI Taxonomy" id="117157"/>
    <lineage>
        <taxon>Bacteria</taxon>
        <taxon>Bacillati</taxon>
        <taxon>Actinomycetota</taxon>
        <taxon>Actinomycetes</taxon>
        <taxon>Propionibacteriales</taxon>
        <taxon>Actinopolymorphaceae</taxon>
        <taxon>Actinopolymorpha</taxon>
    </lineage>
</organism>
<sequence length="331" mass="36805">MIRQVPTNHRGELSLAHLAPERALRRLELTIVRRLEGFLHGEHLGLLPGPGTELAEARVYRPGEDDVRRMDWSVTARTTTPHVRDVISDRELETWALVDMSASMDFGTAALEKRELAVAAVGTVGFLTHRLGDRFGGVVLRGGRIRRWPARSGRLALYGLLRSLLTEPRTAVHEADDDFSSALDRFSRTNPRRGLRVVVSDFLDGSGDDPGTPLAWERPMRLLCARHQVLVVEVLDPRELEIPDVGVVWLTDPETGDVQEVNTGDLTLRAKYAEAAAAHRARVRTALRRSGAAHLTLRTDRDWVSDTARFVLGHRRVAQRLHAPPARGAGV</sequence>
<dbReference type="RefSeq" id="WP_092655525.1">
    <property type="nucleotide sequence ID" value="NZ_LT629732.1"/>
</dbReference>
<dbReference type="PANTHER" id="PTHR33608">
    <property type="entry name" value="BLL2464 PROTEIN"/>
    <property type="match status" value="1"/>
</dbReference>
<reference evidence="2 3" key="1">
    <citation type="submission" date="2016-10" db="EMBL/GenBank/DDBJ databases">
        <authorList>
            <person name="de Groot N.N."/>
        </authorList>
    </citation>
    <scope>NUCLEOTIDE SEQUENCE [LARGE SCALE GENOMIC DNA]</scope>
    <source>
        <strain evidence="2 3">DSM 22024</strain>
    </source>
</reference>
<dbReference type="InterPro" id="IPR002881">
    <property type="entry name" value="DUF58"/>
</dbReference>
<dbReference type="PANTHER" id="PTHR33608:SF6">
    <property type="entry name" value="BLL2464 PROTEIN"/>
    <property type="match status" value="1"/>
</dbReference>
<dbReference type="InterPro" id="IPR036465">
    <property type="entry name" value="vWFA_dom_sf"/>
</dbReference>